<keyword evidence="10" id="KW-0966">Cell projection</keyword>
<reference evidence="12 13" key="1">
    <citation type="journal article" date="2021" name="Sci. Rep.">
        <title>The genome of the diatom Chaetoceros tenuissimus carries an ancient integrated fragment of an extant virus.</title>
        <authorList>
            <person name="Hongo Y."/>
            <person name="Kimura K."/>
            <person name="Takaki Y."/>
            <person name="Yoshida Y."/>
            <person name="Baba S."/>
            <person name="Kobayashi G."/>
            <person name="Nagasaki K."/>
            <person name="Hano T."/>
            <person name="Tomaru Y."/>
        </authorList>
    </citation>
    <scope>NUCLEOTIDE SEQUENCE [LARGE SCALE GENOMIC DNA]</scope>
    <source>
        <strain evidence="12 13">NIES-3715</strain>
    </source>
</reference>
<evidence type="ECO:0000313" key="13">
    <source>
        <dbReference type="Proteomes" id="UP001054902"/>
    </source>
</evidence>
<name>A0AAD3CYM8_9STRA</name>
<accession>A0AAD3CYM8</accession>
<evidence type="ECO:0000256" key="9">
    <source>
        <dbReference type="ARBA" id="ARBA00023212"/>
    </source>
</evidence>
<dbReference type="EMBL" id="BLLK01000047">
    <property type="protein sequence ID" value="GFH53400.1"/>
    <property type="molecule type" value="Genomic_DNA"/>
</dbReference>
<proteinExistence type="inferred from homology"/>
<keyword evidence="9" id="KW-0206">Cytoskeleton</keyword>
<dbReference type="GO" id="GO:0000922">
    <property type="term" value="C:spindle pole"/>
    <property type="evidence" value="ECO:0007669"/>
    <property type="project" value="TreeGrafter"/>
</dbReference>
<evidence type="ECO:0000256" key="6">
    <source>
        <dbReference type="ARBA" id="ARBA00022490"/>
    </source>
</evidence>
<evidence type="ECO:0000256" key="3">
    <source>
        <dbReference type="ARBA" id="ARBA00004186"/>
    </source>
</evidence>
<gene>
    <name evidence="12" type="ORF">CTEN210_09876</name>
</gene>
<dbReference type="Proteomes" id="UP001054902">
    <property type="component" value="Unassembled WGS sequence"/>
</dbReference>
<dbReference type="AlphaFoldDB" id="A0AAD3CYM8"/>
<evidence type="ECO:0000256" key="5">
    <source>
        <dbReference type="ARBA" id="ARBA00022015"/>
    </source>
</evidence>
<dbReference type="GO" id="GO:0034454">
    <property type="term" value="P:microtubule anchoring at centrosome"/>
    <property type="evidence" value="ECO:0007669"/>
    <property type="project" value="TreeGrafter"/>
</dbReference>
<dbReference type="GO" id="GO:0097712">
    <property type="term" value="P:vesicle targeting, trans-Golgi to periciliary membrane compartment"/>
    <property type="evidence" value="ECO:0007669"/>
    <property type="project" value="TreeGrafter"/>
</dbReference>
<organism evidence="12 13">
    <name type="scientific">Chaetoceros tenuissimus</name>
    <dbReference type="NCBI Taxonomy" id="426638"/>
    <lineage>
        <taxon>Eukaryota</taxon>
        <taxon>Sar</taxon>
        <taxon>Stramenopiles</taxon>
        <taxon>Ochrophyta</taxon>
        <taxon>Bacillariophyta</taxon>
        <taxon>Coscinodiscophyceae</taxon>
        <taxon>Chaetocerotophycidae</taxon>
        <taxon>Chaetocerotales</taxon>
        <taxon>Chaetocerotaceae</taxon>
        <taxon>Chaetoceros</taxon>
    </lineage>
</organism>
<dbReference type="Pfam" id="PF14933">
    <property type="entry name" value="CEP19"/>
    <property type="match status" value="1"/>
</dbReference>
<evidence type="ECO:0000256" key="7">
    <source>
        <dbReference type="ARBA" id="ARBA00022794"/>
    </source>
</evidence>
<comment type="subcellular location">
    <subcellularLocation>
        <location evidence="2">Cytoplasm</location>
        <location evidence="2">Cytoskeleton</location>
        <location evidence="2">Cilium basal body</location>
    </subcellularLocation>
    <subcellularLocation>
        <location evidence="1">Cytoplasm</location>
        <location evidence="1">Cytoskeleton</location>
        <location evidence="1">Microtubule organizing center</location>
        <location evidence="1">Centrosome</location>
        <location evidence="1">Centriole</location>
    </subcellularLocation>
    <subcellularLocation>
        <location evidence="3">Cytoplasm</location>
        <location evidence="3">Cytoskeleton</location>
        <location evidence="3">Spindle</location>
    </subcellularLocation>
</comment>
<comment type="similarity">
    <text evidence="4">Belongs to the CEP19 family.</text>
</comment>
<evidence type="ECO:0000256" key="2">
    <source>
        <dbReference type="ARBA" id="ARBA00004120"/>
    </source>
</evidence>
<sequence length="140" mass="15992">MVFNVTRIGLSVEPAAFIVEFKRNNLVETALFHKRINVHNLTPEDSPETLSQQILQAFPDLLRGVQMTTMKTLFQVLLEKLNESAESDDGDLNQASDDQLILAKAKMNVDFESNRLTPNDPDYVFDKRQDFEPMSDSSWD</sequence>
<comment type="caution">
    <text evidence="12">The sequence shown here is derived from an EMBL/GenBank/DDBJ whole genome shotgun (WGS) entry which is preliminary data.</text>
</comment>
<dbReference type="PANTHER" id="PTHR31539:SF1">
    <property type="entry name" value="CENTROSOMAL PROTEIN OF 19 KDA"/>
    <property type="match status" value="1"/>
</dbReference>
<dbReference type="PANTHER" id="PTHR31539">
    <property type="entry name" value="CENTROSOMAL PROTEIN OF 19K CEP19"/>
    <property type="match status" value="1"/>
</dbReference>
<keyword evidence="6" id="KW-0963">Cytoplasm</keyword>
<evidence type="ECO:0000256" key="8">
    <source>
        <dbReference type="ARBA" id="ARBA00023069"/>
    </source>
</evidence>
<evidence type="ECO:0000313" key="12">
    <source>
        <dbReference type="EMBL" id="GFH53400.1"/>
    </source>
</evidence>
<feature type="region of interest" description="Disordered" evidence="11">
    <location>
        <begin position="113"/>
        <end position="140"/>
    </location>
</feature>
<evidence type="ECO:0000256" key="4">
    <source>
        <dbReference type="ARBA" id="ARBA00009371"/>
    </source>
</evidence>
<dbReference type="InterPro" id="IPR029412">
    <property type="entry name" value="CEP19"/>
</dbReference>
<keyword evidence="13" id="KW-1185">Reference proteome</keyword>
<keyword evidence="7" id="KW-0970">Cilium biogenesis/degradation</keyword>
<evidence type="ECO:0000256" key="11">
    <source>
        <dbReference type="SAM" id="MobiDB-lite"/>
    </source>
</evidence>
<protein>
    <recommendedName>
        <fullName evidence="5">Centrosomal protein of 19 kDa</fullName>
    </recommendedName>
</protein>
<evidence type="ECO:0000256" key="1">
    <source>
        <dbReference type="ARBA" id="ARBA00004114"/>
    </source>
</evidence>
<dbReference type="GO" id="GO:0005814">
    <property type="term" value="C:centriole"/>
    <property type="evidence" value="ECO:0007669"/>
    <property type="project" value="UniProtKB-SubCell"/>
</dbReference>
<evidence type="ECO:0000256" key="10">
    <source>
        <dbReference type="ARBA" id="ARBA00023273"/>
    </source>
</evidence>
<keyword evidence="8" id="KW-0969">Cilium</keyword>
<dbReference type="GO" id="GO:0036064">
    <property type="term" value="C:ciliary basal body"/>
    <property type="evidence" value="ECO:0007669"/>
    <property type="project" value="TreeGrafter"/>
</dbReference>